<gene>
    <name evidence="1" type="ORF">M0L20_28720</name>
</gene>
<organism evidence="1 2">
    <name type="scientific">Spirosoma liriopis</name>
    <dbReference type="NCBI Taxonomy" id="2937440"/>
    <lineage>
        <taxon>Bacteria</taxon>
        <taxon>Pseudomonadati</taxon>
        <taxon>Bacteroidota</taxon>
        <taxon>Cytophagia</taxon>
        <taxon>Cytophagales</taxon>
        <taxon>Cytophagaceae</taxon>
        <taxon>Spirosoma</taxon>
    </lineage>
</organism>
<evidence type="ECO:0008006" key="3">
    <source>
        <dbReference type="Google" id="ProtNLM"/>
    </source>
</evidence>
<keyword evidence="2" id="KW-1185">Reference proteome</keyword>
<protein>
    <recommendedName>
        <fullName evidence="3">DUF1871 family protein</fullName>
    </recommendedName>
</protein>
<sequence length="91" mass="10461">MGRLSGPQNQLYKFIDALLWEEWDPIGVNDSAPRDEYQSYTPQLFSLAIKGAAVHEIADRFIYLEEKILGLESNERACKDLAEKIMLETKK</sequence>
<dbReference type="RefSeq" id="WP_248480680.1">
    <property type="nucleotide sequence ID" value="NZ_JALPRF010000012.1"/>
</dbReference>
<comment type="caution">
    <text evidence="1">The sequence shown here is derived from an EMBL/GenBank/DDBJ whole genome shotgun (WGS) entry which is preliminary data.</text>
</comment>
<dbReference type="EMBL" id="JALPRF010000012">
    <property type="protein sequence ID" value="MCK8495884.1"/>
    <property type="molecule type" value="Genomic_DNA"/>
</dbReference>
<accession>A0ABT0HUL2</accession>
<evidence type="ECO:0000313" key="1">
    <source>
        <dbReference type="EMBL" id="MCK8495884.1"/>
    </source>
</evidence>
<name>A0ABT0HUL2_9BACT</name>
<reference evidence="1 2" key="1">
    <citation type="submission" date="2022-04" db="EMBL/GenBank/DDBJ databases">
        <title>Spirosoma sp. strain RP8 genome sequencing and assembly.</title>
        <authorList>
            <person name="Jung Y."/>
        </authorList>
    </citation>
    <scope>NUCLEOTIDE SEQUENCE [LARGE SCALE GENOMIC DNA]</scope>
    <source>
        <strain evidence="1 2">RP8</strain>
    </source>
</reference>
<evidence type="ECO:0000313" key="2">
    <source>
        <dbReference type="Proteomes" id="UP001202180"/>
    </source>
</evidence>
<dbReference type="Proteomes" id="UP001202180">
    <property type="component" value="Unassembled WGS sequence"/>
</dbReference>
<proteinExistence type="predicted"/>